<feature type="transmembrane region" description="Helical" evidence="5">
    <location>
        <begin position="48"/>
        <end position="69"/>
    </location>
</feature>
<sequence>MKLSVTTKSIFLNSICLLYILLFVYAAVSKLLDFENFQVQLGQSPLLSAYASEVSYFVPLIELVVALFLAVNRWRFVGLLASLMLMLMFSSYIFIVLHYTSFVPCSCGGILEKMSWNQHLVFNLFFVLLALLALAFYSGLHQSKNRIIKGAPIAGIISISVLSSIGFMIALFLNSEGIIHHENPFIRRYPQHPILLMHQMDLKFNSYYFAGYRKGKIYLGNYTNPLQLLSMDSSLNNRQFDKISFDVKNRFFQRVTIGIRDSFFYLKDGTVPTVFMGSTSNWKLSKELKGIPFFTLAEAIDTANLVFRANNGKEYANVLGLFRSSQVPKVSYNPHLLQRQIDGVFDTDGILLYSEKTKKIVYLYFYRNEFIVADINSKLIYRGHTIDTTTKAKIKVAYLKNQTERTMMAPPLVVNANASICQNLLFVHSKIKGRYENDLLWKQAAIIDVYDLNRNIYLLSFPIYNSGEKKIDSFWVTATHLYAILGNELMVYELKSILKKEINNVRLKER</sequence>
<dbReference type="GO" id="GO:0030416">
    <property type="term" value="P:methylamine metabolic process"/>
    <property type="evidence" value="ECO:0007669"/>
    <property type="project" value="InterPro"/>
</dbReference>
<feature type="transmembrane region" description="Helical" evidence="5">
    <location>
        <begin position="152"/>
        <end position="173"/>
    </location>
</feature>
<dbReference type="InterPro" id="IPR009908">
    <property type="entry name" value="Methylamine_util_MauE"/>
</dbReference>
<feature type="domain" description="Methylamine utilisation protein MauE" evidence="6">
    <location>
        <begin position="9"/>
        <end position="135"/>
    </location>
</feature>
<dbReference type="Pfam" id="PF07291">
    <property type="entry name" value="MauE"/>
    <property type="match status" value="1"/>
</dbReference>
<evidence type="ECO:0000313" key="8">
    <source>
        <dbReference type="Proteomes" id="UP000199274"/>
    </source>
</evidence>
<accession>A0A1G7ZFM0</accession>
<organism evidence="7 8">
    <name type="scientific">Flavobacterium omnivorum</name>
    <dbReference type="NCBI Taxonomy" id="178355"/>
    <lineage>
        <taxon>Bacteria</taxon>
        <taxon>Pseudomonadati</taxon>
        <taxon>Bacteroidota</taxon>
        <taxon>Flavobacteriia</taxon>
        <taxon>Flavobacteriales</taxon>
        <taxon>Flavobacteriaceae</taxon>
        <taxon>Flavobacterium</taxon>
    </lineage>
</organism>
<feature type="transmembrane region" description="Helical" evidence="5">
    <location>
        <begin position="9"/>
        <end position="28"/>
    </location>
</feature>
<evidence type="ECO:0000256" key="2">
    <source>
        <dbReference type="ARBA" id="ARBA00022692"/>
    </source>
</evidence>
<dbReference type="AlphaFoldDB" id="A0A1G7ZFM0"/>
<evidence type="ECO:0000313" key="7">
    <source>
        <dbReference type="EMBL" id="SDH07415.1"/>
    </source>
</evidence>
<gene>
    <name evidence="7" type="ORF">SAMN04488062_10444</name>
</gene>
<evidence type="ECO:0000256" key="5">
    <source>
        <dbReference type="SAM" id="Phobius"/>
    </source>
</evidence>
<dbReference type="RefSeq" id="WP_091256179.1">
    <property type="nucleotide sequence ID" value="NZ_FNDB01000004.1"/>
</dbReference>
<proteinExistence type="predicted"/>
<keyword evidence="3 5" id="KW-1133">Transmembrane helix</keyword>
<reference evidence="8" key="1">
    <citation type="submission" date="2016-10" db="EMBL/GenBank/DDBJ databases">
        <authorList>
            <person name="Varghese N."/>
            <person name="Submissions S."/>
        </authorList>
    </citation>
    <scope>NUCLEOTIDE SEQUENCE [LARGE SCALE GENOMIC DNA]</scope>
    <source>
        <strain evidence="8">CGMCC 1.2747</strain>
    </source>
</reference>
<dbReference type="OrthoDB" id="673785at2"/>
<evidence type="ECO:0000256" key="4">
    <source>
        <dbReference type="ARBA" id="ARBA00023136"/>
    </source>
</evidence>
<dbReference type="STRING" id="178355.SAMN04488062_10444"/>
<protein>
    <submittedName>
        <fullName evidence="7">Methylamine utilisation protein MauE</fullName>
    </submittedName>
</protein>
<dbReference type="GO" id="GO:0016020">
    <property type="term" value="C:membrane"/>
    <property type="evidence" value="ECO:0007669"/>
    <property type="project" value="UniProtKB-SubCell"/>
</dbReference>
<evidence type="ECO:0000256" key="1">
    <source>
        <dbReference type="ARBA" id="ARBA00004141"/>
    </source>
</evidence>
<feature type="transmembrane region" description="Helical" evidence="5">
    <location>
        <begin position="120"/>
        <end position="140"/>
    </location>
</feature>
<comment type="subcellular location">
    <subcellularLocation>
        <location evidence="1">Membrane</location>
        <topology evidence="1">Multi-pass membrane protein</topology>
    </subcellularLocation>
</comment>
<dbReference type="EMBL" id="FNDB01000004">
    <property type="protein sequence ID" value="SDH07415.1"/>
    <property type="molecule type" value="Genomic_DNA"/>
</dbReference>
<keyword evidence="4 5" id="KW-0472">Membrane</keyword>
<dbReference type="Proteomes" id="UP000199274">
    <property type="component" value="Unassembled WGS sequence"/>
</dbReference>
<evidence type="ECO:0000259" key="6">
    <source>
        <dbReference type="Pfam" id="PF07291"/>
    </source>
</evidence>
<name>A0A1G7ZFM0_9FLAO</name>
<dbReference type="UniPathway" id="UPA00895"/>
<feature type="transmembrane region" description="Helical" evidence="5">
    <location>
        <begin position="76"/>
        <end position="100"/>
    </location>
</feature>
<keyword evidence="2 5" id="KW-0812">Transmembrane</keyword>
<evidence type="ECO:0000256" key="3">
    <source>
        <dbReference type="ARBA" id="ARBA00022989"/>
    </source>
</evidence>
<keyword evidence="8" id="KW-1185">Reference proteome</keyword>